<evidence type="ECO:0000256" key="1">
    <source>
        <dbReference type="ARBA" id="ARBA00022603"/>
    </source>
</evidence>
<dbReference type="Proteomes" id="UP000015105">
    <property type="component" value="Chromosome 3D"/>
</dbReference>
<evidence type="ECO:0000256" key="2">
    <source>
        <dbReference type="ARBA" id="ARBA00022679"/>
    </source>
</evidence>
<dbReference type="GO" id="GO:0008898">
    <property type="term" value="F:S-adenosylmethionine-homocysteine S-methyltransferase activity"/>
    <property type="evidence" value="ECO:0007669"/>
    <property type="project" value="TreeGrafter"/>
</dbReference>
<dbReference type="InterPro" id="IPR003726">
    <property type="entry name" value="HCY_dom"/>
</dbReference>
<dbReference type="AlphaFoldDB" id="A0A453FMK5"/>
<accession>A0A453FMK5</accession>
<reference evidence="7" key="3">
    <citation type="journal article" date="2017" name="Nature">
        <title>Genome sequence of the progenitor of the wheat D genome Aegilops tauschii.</title>
        <authorList>
            <person name="Luo M.C."/>
            <person name="Gu Y.Q."/>
            <person name="Puiu D."/>
            <person name="Wang H."/>
            <person name="Twardziok S.O."/>
            <person name="Deal K.R."/>
            <person name="Huo N."/>
            <person name="Zhu T."/>
            <person name="Wang L."/>
            <person name="Wang Y."/>
            <person name="McGuire P.E."/>
            <person name="Liu S."/>
            <person name="Long H."/>
            <person name="Ramasamy R.K."/>
            <person name="Rodriguez J.C."/>
            <person name="Van S.L."/>
            <person name="Yuan L."/>
            <person name="Wang Z."/>
            <person name="Xia Z."/>
            <person name="Xiao L."/>
            <person name="Anderson O.D."/>
            <person name="Ouyang S."/>
            <person name="Liang Y."/>
            <person name="Zimin A.V."/>
            <person name="Pertea G."/>
            <person name="Qi P."/>
            <person name="Bennetzen J.L."/>
            <person name="Dai X."/>
            <person name="Dawson M.W."/>
            <person name="Muller H.G."/>
            <person name="Kugler K."/>
            <person name="Rivarola-Duarte L."/>
            <person name="Spannagl M."/>
            <person name="Mayer K.F.X."/>
            <person name="Lu F.H."/>
            <person name="Bevan M.W."/>
            <person name="Leroy P."/>
            <person name="Li P."/>
            <person name="You F.M."/>
            <person name="Sun Q."/>
            <person name="Liu Z."/>
            <person name="Lyons E."/>
            <person name="Wicker T."/>
            <person name="Salzberg S.L."/>
            <person name="Devos K.M."/>
            <person name="Dvorak J."/>
        </authorList>
    </citation>
    <scope>NUCLEOTIDE SEQUENCE [LARGE SCALE GENOMIC DNA]</scope>
    <source>
        <strain evidence="7">cv. AL8/78</strain>
    </source>
</reference>
<evidence type="ECO:0000256" key="4">
    <source>
        <dbReference type="ARBA" id="ARBA00022833"/>
    </source>
</evidence>
<keyword evidence="2" id="KW-0808">Transferase</keyword>
<reference evidence="7" key="4">
    <citation type="submission" date="2019-03" db="UniProtKB">
        <authorList>
            <consortium name="EnsemblPlants"/>
        </authorList>
    </citation>
    <scope>IDENTIFICATION</scope>
</reference>
<dbReference type="PANTHER" id="PTHR46015">
    <property type="entry name" value="ZGC:172121"/>
    <property type="match status" value="1"/>
</dbReference>
<keyword evidence="3" id="KW-0479">Metal-binding</keyword>
<dbReference type="InterPro" id="IPR036589">
    <property type="entry name" value="HCY_dom_sf"/>
</dbReference>
<name>A0A453FMK5_AEGTS</name>
<reference evidence="7" key="5">
    <citation type="journal article" date="2021" name="G3 (Bethesda)">
        <title>Aegilops tauschii genome assembly Aet v5.0 features greater sequence contiguity and improved annotation.</title>
        <authorList>
            <person name="Wang L."/>
            <person name="Zhu T."/>
            <person name="Rodriguez J.C."/>
            <person name="Deal K.R."/>
            <person name="Dubcovsky J."/>
            <person name="McGuire P.E."/>
            <person name="Lux T."/>
            <person name="Spannagl M."/>
            <person name="Mayer K.F.X."/>
            <person name="Baldrich P."/>
            <person name="Meyers B.C."/>
            <person name="Huo N."/>
            <person name="Gu Y.Q."/>
            <person name="Zhou H."/>
            <person name="Devos K.M."/>
            <person name="Bennetzen J.L."/>
            <person name="Unver T."/>
            <person name="Budak H."/>
            <person name="Gulick P.J."/>
            <person name="Galiba G."/>
            <person name="Kalapos B."/>
            <person name="Nelson D.R."/>
            <person name="Li P."/>
            <person name="You F.M."/>
            <person name="Luo M.C."/>
            <person name="Dvorak J."/>
        </authorList>
    </citation>
    <scope>NUCLEOTIDE SEQUENCE [LARGE SCALE GENOMIC DNA]</scope>
    <source>
        <strain evidence="7">cv. AL8/78</strain>
    </source>
</reference>
<dbReference type="Gramene" id="AET3Gv20722500.1">
    <property type="protein sequence ID" value="AET3Gv20722500.1"/>
    <property type="gene ID" value="AET3Gv20722500"/>
</dbReference>
<feature type="domain" description="Hcy-binding" evidence="6">
    <location>
        <begin position="22"/>
        <end position="81"/>
    </location>
</feature>
<dbReference type="GO" id="GO:0033528">
    <property type="term" value="P:S-methylmethionine cycle"/>
    <property type="evidence" value="ECO:0007669"/>
    <property type="project" value="TreeGrafter"/>
</dbReference>
<reference evidence="8" key="1">
    <citation type="journal article" date="2014" name="Science">
        <title>Ancient hybridizations among the ancestral genomes of bread wheat.</title>
        <authorList>
            <consortium name="International Wheat Genome Sequencing Consortium,"/>
            <person name="Marcussen T."/>
            <person name="Sandve S.R."/>
            <person name="Heier L."/>
            <person name="Spannagl M."/>
            <person name="Pfeifer M."/>
            <person name="Jakobsen K.S."/>
            <person name="Wulff B.B."/>
            <person name="Steuernagel B."/>
            <person name="Mayer K.F."/>
            <person name="Olsen O.A."/>
        </authorList>
    </citation>
    <scope>NUCLEOTIDE SEQUENCE [LARGE SCALE GENOMIC DNA]</scope>
    <source>
        <strain evidence="8">cv. AL8/78</strain>
    </source>
</reference>
<keyword evidence="8" id="KW-1185">Reference proteome</keyword>
<dbReference type="GO" id="GO:0032259">
    <property type="term" value="P:methylation"/>
    <property type="evidence" value="ECO:0007669"/>
    <property type="project" value="UniProtKB-KW"/>
</dbReference>
<dbReference type="EnsemblPlants" id="AET3Gv20722500.1">
    <property type="protein sequence ID" value="AET3Gv20722500.1"/>
    <property type="gene ID" value="AET3Gv20722500"/>
</dbReference>
<evidence type="ECO:0000313" key="7">
    <source>
        <dbReference type="EnsemblPlants" id="AET3Gv20722500.1"/>
    </source>
</evidence>
<evidence type="ECO:0000259" key="6">
    <source>
        <dbReference type="Pfam" id="PF02574"/>
    </source>
</evidence>
<organism evidence="7 8">
    <name type="scientific">Aegilops tauschii subsp. strangulata</name>
    <name type="common">Goatgrass</name>
    <dbReference type="NCBI Taxonomy" id="200361"/>
    <lineage>
        <taxon>Eukaryota</taxon>
        <taxon>Viridiplantae</taxon>
        <taxon>Streptophyta</taxon>
        <taxon>Embryophyta</taxon>
        <taxon>Tracheophyta</taxon>
        <taxon>Spermatophyta</taxon>
        <taxon>Magnoliopsida</taxon>
        <taxon>Liliopsida</taxon>
        <taxon>Poales</taxon>
        <taxon>Poaceae</taxon>
        <taxon>BOP clade</taxon>
        <taxon>Pooideae</taxon>
        <taxon>Triticodae</taxon>
        <taxon>Triticeae</taxon>
        <taxon>Triticinae</taxon>
        <taxon>Aegilops</taxon>
    </lineage>
</organism>
<proteinExistence type="predicted"/>
<dbReference type="Gene3D" id="3.20.20.330">
    <property type="entry name" value="Homocysteine-binding-like domain"/>
    <property type="match status" value="1"/>
</dbReference>
<evidence type="ECO:0000256" key="3">
    <source>
        <dbReference type="ARBA" id="ARBA00022723"/>
    </source>
</evidence>
<keyword evidence="1" id="KW-0489">Methyltransferase</keyword>
<dbReference type="PANTHER" id="PTHR46015:SF10">
    <property type="entry name" value="HOMOCYSTEINE S-METHYLTRANSFERASE 3"/>
    <property type="match status" value="1"/>
</dbReference>
<evidence type="ECO:0000313" key="8">
    <source>
        <dbReference type="Proteomes" id="UP000015105"/>
    </source>
</evidence>
<dbReference type="GO" id="GO:0009086">
    <property type="term" value="P:methionine biosynthetic process"/>
    <property type="evidence" value="ECO:0007669"/>
    <property type="project" value="TreeGrafter"/>
</dbReference>
<reference evidence="8" key="2">
    <citation type="journal article" date="2017" name="Nat. Plants">
        <title>The Aegilops tauschii genome reveals multiple impacts of transposons.</title>
        <authorList>
            <person name="Zhao G."/>
            <person name="Zou C."/>
            <person name="Li K."/>
            <person name="Wang K."/>
            <person name="Li T."/>
            <person name="Gao L."/>
            <person name="Zhang X."/>
            <person name="Wang H."/>
            <person name="Yang Z."/>
            <person name="Liu X."/>
            <person name="Jiang W."/>
            <person name="Mao L."/>
            <person name="Kong X."/>
            <person name="Jiao Y."/>
            <person name="Jia J."/>
        </authorList>
    </citation>
    <scope>NUCLEOTIDE SEQUENCE [LARGE SCALE GENOMIC DNA]</scope>
    <source>
        <strain evidence="8">cv. AL8/78</strain>
    </source>
</reference>
<dbReference type="GO" id="GO:0046872">
    <property type="term" value="F:metal ion binding"/>
    <property type="evidence" value="ECO:0007669"/>
    <property type="project" value="UniProtKB-KW"/>
</dbReference>
<feature type="compositionally biased region" description="Basic and acidic residues" evidence="5">
    <location>
        <begin position="146"/>
        <end position="156"/>
    </location>
</feature>
<evidence type="ECO:0000256" key="5">
    <source>
        <dbReference type="SAM" id="MobiDB-lite"/>
    </source>
</evidence>
<protein>
    <recommendedName>
        <fullName evidence="6">Hcy-binding domain-containing protein</fullName>
    </recommendedName>
</protein>
<dbReference type="InterPro" id="IPR051486">
    <property type="entry name" value="Hcy_S-methyltransferase"/>
</dbReference>
<feature type="region of interest" description="Disordered" evidence="5">
    <location>
        <begin position="121"/>
        <end position="156"/>
    </location>
</feature>
<dbReference type="Pfam" id="PF02574">
    <property type="entry name" value="S-methyl_trans"/>
    <property type="match status" value="1"/>
</dbReference>
<dbReference type="SUPFAM" id="SSF82282">
    <property type="entry name" value="Homocysteine S-methyltransferase"/>
    <property type="match status" value="1"/>
</dbReference>
<keyword evidence="4" id="KW-0862">Zinc</keyword>
<sequence>MGRGDGHDDALRRWLREAGGWLVVDGALGTELEAHGADLQDELWSARCLVSAPHLIRKVHLDYLDAGANIITTASYQVRTCPRFLRSPSKQMLCLQHDDAVLACARGVAGHAAGVPVTRRVEGAGRGAAPAERPDRAGGARHIRGRPVERPLRRAR</sequence>